<evidence type="ECO:0000313" key="2">
    <source>
        <dbReference type="EMBL" id="AWW87179.1"/>
    </source>
</evidence>
<organism evidence="2">
    <name type="scientific">Pasteurella multocida</name>
    <dbReference type="NCBI Taxonomy" id="747"/>
    <lineage>
        <taxon>Bacteria</taxon>
        <taxon>Pseudomonadati</taxon>
        <taxon>Pseudomonadota</taxon>
        <taxon>Gammaproteobacteria</taxon>
        <taxon>Pasteurellales</taxon>
        <taxon>Pasteurellaceae</taxon>
        <taxon>Pasteurella</taxon>
    </lineage>
</organism>
<dbReference type="KEGG" id="pmul:DR93_1387"/>
<dbReference type="EMBL" id="MG023086">
    <property type="protein sequence ID" value="AWW87179.1"/>
    <property type="molecule type" value="Genomic_DNA"/>
</dbReference>
<proteinExistence type="predicted"/>
<name>A0A2Z4K3V2_PASMD</name>
<sequence length="186" mass="21820">MRPEFRYFKCSLDKEPIKSLDKQWRDDREKRDKELETIFQTIPFYECWYGDENSIFGIACTINNPEFEKIKDDNSYKIEKINNERVKITGDGRTKVGKALNAKIQDIRELLKKYPSFNNFMLRKLKLRCWVLGNRMGYITVCGVADNHFLVSIPVKTKAFGGDNFPNIPDFLTEIKQSEFLALQGE</sequence>
<accession>A0A2Z4K3V2</accession>
<reference evidence="2" key="1">
    <citation type="submission" date="2017-10" db="EMBL/GenBank/DDBJ databases">
        <title>Pathogenic variability among Pasteurella multocida A isolates from Brazilian pig farms.</title>
        <authorList>
            <person name="Oliveira J.X."/>
            <person name="Mores M.A.Z."/>
            <person name="Rebellato R."/>
            <person name="Kich J.D."/>
            <person name="Cantao M.E."/>
            <person name="Klein C.S."/>
            <person name="Guedes R.M."/>
            <person name="Coldebella A."/>
            <person name="Barcellos D.E.S.N."/>
            <person name="Mores N."/>
        </authorList>
    </citation>
    <scope>NUCLEOTIDE SEQUENCE</scope>
    <source>
        <strain evidence="1">BRMSA 1199</strain>
        <strain evidence="2">BRMSA 1201</strain>
    </source>
</reference>
<protein>
    <submittedName>
        <fullName evidence="2">Uncharacterized protein</fullName>
    </submittedName>
</protein>
<evidence type="ECO:0000313" key="1">
    <source>
        <dbReference type="EMBL" id="AWW87131.1"/>
    </source>
</evidence>
<dbReference type="Proteomes" id="UP000540079">
    <property type="component" value="Unassembled WGS sequence"/>
</dbReference>
<dbReference type="Pfam" id="PF17457">
    <property type="entry name" value="DUF5420"/>
    <property type="match status" value="1"/>
</dbReference>
<evidence type="ECO:0000313" key="3">
    <source>
        <dbReference type="EMBL" id="NNI77950.1"/>
    </source>
</evidence>
<reference evidence="3 4" key="2">
    <citation type="journal article" date="2018" name="Front. Microbiol.">
        <title>Genetic and Phylogenetic Characteristics of Pasteurella multocida Isolates From Different Host Species.</title>
        <authorList>
            <person name="Peng Z."/>
            <person name="Liang W."/>
            <person name="Wang F."/>
            <person name="Xu Z."/>
            <person name="Xie Z."/>
            <person name="Lian Z."/>
            <person name="Hua L."/>
            <person name="Zhou R."/>
            <person name="Chen H."/>
            <person name="Wu B."/>
        </authorList>
    </citation>
    <scope>NUCLEOTIDE SEQUENCE [LARGE SCALE GENOMIC DNA]</scope>
    <source>
        <strain evidence="3 4">HNA06</strain>
    </source>
</reference>
<dbReference type="RefSeq" id="WP_014668270.1">
    <property type="nucleotide sequence ID" value="NZ_CP008918.1"/>
</dbReference>
<gene>
    <name evidence="3" type="ORF">C2800_00655</name>
</gene>
<evidence type="ECO:0000313" key="4">
    <source>
        <dbReference type="Proteomes" id="UP000540079"/>
    </source>
</evidence>
<dbReference type="EMBL" id="MG023085">
    <property type="protein sequence ID" value="AWW87131.1"/>
    <property type="molecule type" value="Genomic_DNA"/>
</dbReference>
<dbReference type="EMBL" id="PPVL01000001">
    <property type="protein sequence ID" value="NNI77950.1"/>
    <property type="molecule type" value="Genomic_DNA"/>
</dbReference>
<dbReference type="InterPro" id="IPR035360">
    <property type="entry name" value="DUF5420"/>
</dbReference>
<dbReference type="AlphaFoldDB" id="A0A2Z4K3V2"/>